<proteinExistence type="predicted"/>
<evidence type="ECO:0000313" key="3">
    <source>
        <dbReference type="EMBL" id="KAK9973152.1"/>
    </source>
</evidence>
<dbReference type="Proteomes" id="UP001479290">
    <property type="component" value="Unassembled WGS sequence"/>
</dbReference>
<comment type="caution">
    <text evidence="3">The sequence shown here is derived from an EMBL/GenBank/DDBJ whole genome shotgun (WGS) entry which is preliminary data.</text>
</comment>
<feature type="domain" description="Ig-like" evidence="2">
    <location>
        <begin position="124"/>
        <end position="192"/>
    </location>
</feature>
<gene>
    <name evidence="3" type="ORF">ABG768_023896</name>
</gene>
<evidence type="ECO:0000259" key="2">
    <source>
        <dbReference type="PROSITE" id="PS50835"/>
    </source>
</evidence>
<dbReference type="AlphaFoldDB" id="A0AAW2AIC5"/>
<dbReference type="Gene3D" id="2.60.40.10">
    <property type="entry name" value="Immunoglobulins"/>
    <property type="match status" value="2"/>
</dbReference>
<dbReference type="EMBL" id="JAWDJR010000006">
    <property type="protein sequence ID" value="KAK9973152.1"/>
    <property type="molecule type" value="Genomic_DNA"/>
</dbReference>
<name>A0AAW2AIC5_CULAL</name>
<keyword evidence="1" id="KW-0732">Signal</keyword>
<keyword evidence="4" id="KW-1185">Reference proteome</keyword>
<feature type="chain" id="PRO_5043721773" description="Ig-like domain-containing protein" evidence="1">
    <location>
        <begin position="18"/>
        <end position="242"/>
    </location>
</feature>
<reference evidence="3 4" key="1">
    <citation type="submission" date="2024-05" db="EMBL/GenBank/DDBJ databases">
        <title>A high-quality chromosomal-level genome assembly of Topmouth culter (Culter alburnus).</title>
        <authorList>
            <person name="Zhao H."/>
        </authorList>
    </citation>
    <scope>NUCLEOTIDE SEQUENCE [LARGE SCALE GENOMIC DNA]</scope>
    <source>
        <strain evidence="3">CATC2023</strain>
        <tissue evidence="3">Muscle</tissue>
    </source>
</reference>
<dbReference type="PROSITE" id="PS50835">
    <property type="entry name" value="IG_LIKE"/>
    <property type="match status" value="2"/>
</dbReference>
<dbReference type="InterPro" id="IPR013783">
    <property type="entry name" value="Ig-like_fold"/>
</dbReference>
<organism evidence="3 4">
    <name type="scientific">Culter alburnus</name>
    <name type="common">Topmouth culter</name>
    <dbReference type="NCBI Taxonomy" id="194366"/>
    <lineage>
        <taxon>Eukaryota</taxon>
        <taxon>Metazoa</taxon>
        <taxon>Chordata</taxon>
        <taxon>Craniata</taxon>
        <taxon>Vertebrata</taxon>
        <taxon>Euteleostomi</taxon>
        <taxon>Actinopterygii</taxon>
        <taxon>Neopterygii</taxon>
        <taxon>Teleostei</taxon>
        <taxon>Ostariophysi</taxon>
        <taxon>Cypriniformes</taxon>
        <taxon>Xenocyprididae</taxon>
        <taxon>Xenocypridinae</taxon>
        <taxon>Culter</taxon>
    </lineage>
</organism>
<dbReference type="SUPFAM" id="SSF48726">
    <property type="entry name" value="Immunoglobulin"/>
    <property type="match status" value="2"/>
</dbReference>
<evidence type="ECO:0000256" key="1">
    <source>
        <dbReference type="SAM" id="SignalP"/>
    </source>
</evidence>
<evidence type="ECO:0000313" key="4">
    <source>
        <dbReference type="Proteomes" id="UP001479290"/>
    </source>
</evidence>
<feature type="signal peptide" evidence="1">
    <location>
        <begin position="1"/>
        <end position="17"/>
    </location>
</feature>
<accession>A0AAW2AIC5</accession>
<dbReference type="InterPro" id="IPR036179">
    <property type="entry name" value="Ig-like_dom_sf"/>
</dbReference>
<feature type="domain" description="Ig-like" evidence="2">
    <location>
        <begin position="33"/>
        <end position="120"/>
    </location>
</feature>
<sequence length="242" mass="27305">MQYSAFLFISSISAAVGMVSVLVTKPVISHCHQAITLHCNISLSDGKDREFQVTHLSWIKESNKTICSESNTAISFFPCQYMANKQLVLTIAYPKPDDIGRYICKLRSSHGHTSADTNVTLECPQMIVQIHEDGKRVTCKVERSNHDGRIHWFHGTVNLTSQSTQDIHSATNGSYTLISSLNDTSNWKTYNCSYWVPQTGQYITSKNIVMEHNTQSNTQSFSSDRRTGLVFCLCLLWMLILQ</sequence>
<protein>
    <recommendedName>
        <fullName evidence="2">Ig-like domain-containing protein</fullName>
    </recommendedName>
</protein>
<dbReference type="InterPro" id="IPR007110">
    <property type="entry name" value="Ig-like_dom"/>
</dbReference>